<comment type="subcellular location">
    <subcellularLocation>
        <location evidence="1">Nucleus inner membrane</location>
    </subcellularLocation>
</comment>
<feature type="compositionally biased region" description="Polar residues" evidence="7">
    <location>
        <begin position="715"/>
        <end position="734"/>
    </location>
</feature>
<dbReference type="STRING" id="1314771.A0A197JP21"/>
<feature type="domain" description="Man1/Src1-like C-terminal" evidence="9">
    <location>
        <begin position="313"/>
        <end position="634"/>
    </location>
</feature>
<keyword evidence="11" id="KW-1185">Reference proteome</keyword>
<feature type="region of interest" description="Disordered" evidence="7">
    <location>
        <begin position="81"/>
        <end position="292"/>
    </location>
</feature>
<name>A0A197JP21_9FUNG</name>
<gene>
    <name evidence="10" type="ORF">K457DRAFT_140562</name>
</gene>
<dbReference type="GO" id="GO:0005637">
    <property type="term" value="C:nuclear inner membrane"/>
    <property type="evidence" value="ECO:0007669"/>
    <property type="project" value="UniProtKB-SubCell"/>
</dbReference>
<keyword evidence="2" id="KW-0597">Phosphoprotein</keyword>
<feature type="compositionally biased region" description="Basic and acidic residues" evidence="7">
    <location>
        <begin position="131"/>
        <end position="158"/>
    </location>
</feature>
<keyword evidence="3 8" id="KW-0812">Transmembrane</keyword>
<feature type="compositionally biased region" description="Polar residues" evidence="7">
    <location>
        <begin position="171"/>
        <end position="180"/>
    </location>
</feature>
<dbReference type="GO" id="GO:0071763">
    <property type="term" value="P:nuclear membrane organization"/>
    <property type="evidence" value="ECO:0007669"/>
    <property type="project" value="TreeGrafter"/>
</dbReference>
<sequence length="734" mass="83980">MAPPVGEVPHYLHPDFDPWTIKMDQIRDILIQHNVKPPTGAVRKQQLVDLFNEYIKPDVPELGDSEEDMIEHEDTVKFAKIKPKRTNSRAKLSKENSIVETKQEEEPTRGRKPRKTDLQSDDKTRGRKPRKTDLQSDDEARGKKPRKTDLQSDDESRPRGRPRKVTREKSNNFSDENPFQSGSESGRSRSRSRTTPTLVRSRSSTRIASRRAARESEEAANQDHVFKVPAQPAFSKFMKPSPVTKEKKTDLLSRSSTSPPPVKARQITDAELPNPKELNLASSQDDKDDKDDMKELKDNLRRALKYLWVVLPAIFLAYGVWYRQARFDIGFCTPATDELTKGKSWFSPSCIPCPDHATCIDPDADPICPPEYMLKPQLLSFGNLLPLSPICVLNKAKEYQSLRVANAAEQLLQIHAGNVECGMLTRDKAPINSAEYNARRSISTDDLQFQLEQLKDASVDREEFLQYWKLALKELHRRPETVVFEHGLANEERIRSLKPRKSLGCRLRQAFVGWALRFKFILFALTAGLIGAAAVHVHIARRRKETRIVNGLVQNVLIKLSDQAHYYYVDRVLYPEPYLPEYHLRDVLLADVHSPARRQEIWNKVEAVVERNSNVRATSEEVRGELHRVWEWVGATGVYNQQNQQNQHSHRHHEHQHQVGREEERYLRDEHLGGSVGSGTGTGRAVRGVPKVPPRVGPHGSFFGMRREDSEYLNPENSLYPSLSQQDYGSYSQN</sequence>
<dbReference type="OrthoDB" id="2503928at2759"/>
<dbReference type="Proteomes" id="UP000078512">
    <property type="component" value="Unassembled WGS sequence"/>
</dbReference>
<feature type="region of interest" description="Disordered" evidence="7">
    <location>
        <begin position="642"/>
        <end position="734"/>
    </location>
</feature>
<dbReference type="PANTHER" id="PTHR47808:SF2">
    <property type="entry name" value="LEM DOMAIN-CONTAINING PROTEIN 2"/>
    <property type="match status" value="1"/>
</dbReference>
<reference evidence="10 11" key="1">
    <citation type="submission" date="2016-05" db="EMBL/GenBank/DDBJ databases">
        <title>Genome sequencing reveals origins of a unique bacterial endosymbiosis in the earliest lineages of terrestrial Fungi.</title>
        <authorList>
            <consortium name="DOE Joint Genome Institute"/>
            <person name="Uehling J."/>
            <person name="Gryganskyi A."/>
            <person name="Hameed K."/>
            <person name="Tschaplinski T."/>
            <person name="Misztal P."/>
            <person name="Wu S."/>
            <person name="Desiro A."/>
            <person name="Vande Pol N."/>
            <person name="Du Z.-Y."/>
            <person name="Zienkiewicz A."/>
            <person name="Zienkiewicz K."/>
            <person name="Morin E."/>
            <person name="Tisserant E."/>
            <person name="Splivallo R."/>
            <person name="Hainaut M."/>
            <person name="Henrissat B."/>
            <person name="Ohm R."/>
            <person name="Kuo A."/>
            <person name="Yan J."/>
            <person name="Lipzen A."/>
            <person name="Nolan M."/>
            <person name="Labutti K."/>
            <person name="Barry K."/>
            <person name="Goldstein A."/>
            <person name="Labbe J."/>
            <person name="Schadt C."/>
            <person name="Tuskan G."/>
            <person name="Grigoriev I."/>
            <person name="Martin F."/>
            <person name="Vilgalys R."/>
            <person name="Bonito G."/>
        </authorList>
    </citation>
    <scope>NUCLEOTIDE SEQUENCE [LARGE SCALE GENOMIC DNA]</scope>
    <source>
        <strain evidence="10 11">AG-77</strain>
    </source>
</reference>
<keyword evidence="5 8" id="KW-0472">Membrane</keyword>
<evidence type="ECO:0000256" key="4">
    <source>
        <dbReference type="ARBA" id="ARBA00022989"/>
    </source>
</evidence>
<evidence type="ECO:0000256" key="1">
    <source>
        <dbReference type="ARBA" id="ARBA00004540"/>
    </source>
</evidence>
<dbReference type="Pfam" id="PF09402">
    <property type="entry name" value="MSC"/>
    <property type="match status" value="1"/>
</dbReference>
<evidence type="ECO:0000256" key="7">
    <source>
        <dbReference type="SAM" id="MobiDB-lite"/>
    </source>
</evidence>
<feature type="compositionally biased region" description="Low complexity" evidence="7">
    <location>
        <begin position="193"/>
        <end position="207"/>
    </location>
</feature>
<evidence type="ECO:0000256" key="8">
    <source>
        <dbReference type="SAM" id="Phobius"/>
    </source>
</evidence>
<evidence type="ECO:0000256" key="6">
    <source>
        <dbReference type="ARBA" id="ARBA00023242"/>
    </source>
</evidence>
<keyword evidence="4 8" id="KW-1133">Transmembrane helix</keyword>
<dbReference type="GO" id="GO:0003682">
    <property type="term" value="F:chromatin binding"/>
    <property type="evidence" value="ECO:0007669"/>
    <property type="project" value="InterPro"/>
</dbReference>
<evidence type="ECO:0000313" key="11">
    <source>
        <dbReference type="Proteomes" id="UP000078512"/>
    </source>
</evidence>
<feature type="transmembrane region" description="Helical" evidence="8">
    <location>
        <begin position="303"/>
        <end position="322"/>
    </location>
</feature>
<feature type="compositionally biased region" description="Basic and acidic residues" evidence="7">
    <location>
        <begin position="656"/>
        <end position="672"/>
    </location>
</feature>
<dbReference type="InterPro" id="IPR041885">
    <property type="entry name" value="MAN1_winged_helix_dom"/>
</dbReference>
<dbReference type="InterPro" id="IPR018996">
    <property type="entry name" value="Man1/Src1-like_C"/>
</dbReference>
<dbReference type="Gene3D" id="1.10.10.1180">
    <property type="entry name" value="MAN1, winged-helix domain"/>
    <property type="match status" value="1"/>
</dbReference>
<feature type="transmembrane region" description="Helical" evidence="8">
    <location>
        <begin position="514"/>
        <end position="537"/>
    </location>
</feature>
<evidence type="ECO:0000256" key="3">
    <source>
        <dbReference type="ARBA" id="ARBA00022692"/>
    </source>
</evidence>
<protein>
    <recommendedName>
        <fullName evidence="9">Man1/Src1-like C-terminal domain-containing protein</fullName>
    </recommendedName>
</protein>
<evidence type="ECO:0000256" key="5">
    <source>
        <dbReference type="ARBA" id="ARBA00023136"/>
    </source>
</evidence>
<dbReference type="CDD" id="cd12935">
    <property type="entry name" value="LEM_like"/>
    <property type="match status" value="1"/>
</dbReference>
<dbReference type="AlphaFoldDB" id="A0A197JP21"/>
<evidence type="ECO:0000259" key="9">
    <source>
        <dbReference type="Pfam" id="PF09402"/>
    </source>
</evidence>
<dbReference type="EMBL" id="KV442069">
    <property type="protein sequence ID" value="OAQ26231.1"/>
    <property type="molecule type" value="Genomic_DNA"/>
</dbReference>
<accession>A0A197JP21</accession>
<dbReference type="PANTHER" id="PTHR47808">
    <property type="entry name" value="INNER NUCLEAR MEMBRANE PROTEIN HEH2-RELATED"/>
    <property type="match status" value="1"/>
</dbReference>
<proteinExistence type="predicted"/>
<organism evidence="10 11">
    <name type="scientific">Linnemannia elongata AG-77</name>
    <dbReference type="NCBI Taxonomy" id="1314771"/>
    <lineage>
        <taxon>Eukaryota</taxon>
        <taxon>Fungi</taxon>
        <taxon>Fungi incertae sedis</taxon>
        <taxon>Mucoromycota</taxon>
        <taxon>Mortierellomycotina</taxon>
        <taxon>Mortierellomycetes</taxon>
        <taxon>Mortierellales</taxon>
        <taxon>Mortierellaceae</taxon>
        <taxon>Linnemannia</taxon>
    </lineage>
</organism>
<keyword evidence="6" id="KW-0539">Nucleus</keyword>
<dbReference type="InterPro" id="IPR044780">
    <property type="entry name" value="Heh2/Src1"/>
</dbReference>
<dbReference type="GO" id="GO:0034399">
    <property type="term" value="C:nuclear periphery"/>
    <property type="evidence" value="ECO:0007669"/>
    <property type="project" value="TreeGrafter"/>
</dbReference>
<dbReference type="GO" id="GO:0005783">
    <property type="term" value="C:endoplasmic reticulum"/>
    <property type="evidence" value="ECO:0007669"/>
    <property type="project" value="TreeGrafter"/>
</dbReference>
<evidence type="ECO:0000256" key="2">
    <source>
        <dbReference type="ARBA" id="ARBA00022553"/>
    </source>
</evidence>
<feature type="compositionally biased region" description="Basic and acidic residues" evidence="7">
    <location>
        <begin position="101"/>
        <end position="124"/>
    </location>
</feature>
<evidence type="ECO:0000313" key="10">
    <source>
        <dbReference type="EMBL" id="OAQ26231.1"/>
    </source>
</evidence>